<gene>
    <name evidence="6" type="ORF">T310_10324</name>
</gene>
<dbReference type="Proteomes" id="UP000053958">
    <property type="component" value="Unassembled WGS sequence"/>
</dbReference>
<accession>A0A0F4YDE0</accession>
<dbReference type="EMBL" id="LASV01000831">
    <property type="protein sequence ID" value="KKA16115.1"/>
    <property type="molecule type" value="Genomic_DNA"/>
</dbReference>
<reference evidence="6 7" key="1">
    <citation type="submission" date="2015-04" db="EMBL/GenBank/DDBJ databases">
        <authorList>
            <person name="Heijne W.H."/>
            <person name="Fedorova N.D."/>
            <person name="Nierman W.C."/>
            <person name="Vollebregt A.W."/>
            <person name="Zhao Z."/>
            <person name="Wu L."/>
            <person name="Kumar M."/>
            <person name="Stam H."/>
            <person name="van den Berg M.A."/>
            <person name="Pel H.J."/>
        </authorList>
    </citation>
    <scope>NUCLEOTIDE SEQUENCE [LARGE SCALE GENOMIC DNA]</scope>
    <source>
        <strain evidence="6 7">CBS 393.64</strain>
    </source>
</reference>
<dbReference type="STRING" id="1408163.A0A0F4YDE0"/>
<dbReference type="InterPro" id="IPR013216">
    <property type="entry name" value="Methyltransf_11"/>
</dbReference>
<comment type="caution">
    <text evidence="6">The sequence shown here is derived from an EMBL/GenBank/DDBJ whole genome shotgun (WGS) entry which is preliminary data.</text>
</comment>
<dbReference type="InterPro" id="IPR029063">
    <property type="entry name" value="SAM-dependent_MTases_sf"/>
</dbReference>
<dbReference type="CDD" id="cd02440">
    <property type="entry name" value="AdoMet_MTases"/>
    <property type="match status" value="1"/>
</dbReference>
<evidence type="ECO:0000313" key="7">
    <source>
        <dbReference type="Proteomes" id="UP000053958"/>
    </source>
</evidence>
<dbReference type="GeneID" id="25313383"/>
<dbReference type="GO" id="GO:0008757">
    <property type="term" value="F:S-adenosylmethionine-dependent methyltransferase activity"/>
    <property type="evidence" value="ECO:0007669"/>
    <property type="project" value="InterPro"/>
</dbReference>
<protein>
    <recommendedName>
        <fullName evidence="5">Methyltransferase type 11 domain-containing protein</fullName>
    </recommendedName>
</protein>
<evidence type="ECO:0000259" key="5">
    <source>
        <dbReference type="Pfam" id="PF08241"/>
    </source>
</evidence>
<dbReference type="AlphaFoldDB" id="A0A0F4YDE0"/>
<keyword evidence="4" id="KW-0949">S-adenosyl-L-methionine</keyword>
<sequence>MTTPAPFDSKDKLFAKDEAFWNNYLKGRPSVPDVFFERLFRYHQEHHGKFGTVHDVGAGNGPYADKLRSKFQHVIISDIAPDNVALAKDRLGTDGFSYRAARVEEGDDIPDGSVDMVFATNVMHFCDQKVAMEVIAKQLRPGGTFACAAFGAACFEDERVQDIYTRIHQSGGRALLEKTDDPEKLIAVMARTQGPYNVAPLDEALFLPGAQRIHLNMEKGGITAPLPPDIQVTEPLHTGANDVEVFEREEGWSFVTDLEGVREHVASFPFVREDTAAFAELWREMEDVIKDQPVKGHWPAKIILATRR</sequence>
<dbReference type="PANTHER" id="PTHR44942">
    <property type="entry name" value="METHYLTRANSF_11 DOMAIN-CONTAINING PROTEIN"/>
    <property type="match status" value="1"/>
</dbReference>
<evidence type="ECO:0000256" key="2">
    <source>
        <dbReference type="ARBA" id="ARBA00022603"/>
    </source>
</evidence>
<keyword evidence="3" id="KW-0808">Transferase</keyword>
<name>A0A0F4YDE0_RASE3</name>
<feature type="domain" description="Methyltransferase type 11" evidence="5">
    <location>
        <begin position="55"/>
        <end position="147"/>
    </location>
</feature>
<proteinExistence type="inferred from homology"/>
<keyword evidence="2" id="KW-0489">Methyltransferase</keyword>
<keyword evidence="7" id="KW-1185">Reference proteome</keyword>
<dbReference type="OrthoDB" id="10027013at2759"/>
<evidence type="ECO:0000313" key="6">
    <source>
        <dbReference type="EMBL" id="KKA16115.1"/>
    </source>
</evidence>
<evidence type="ECO:0000256" key="1">
    <source>
        <dbReference type="ARBA" id="ARBA00008361"/>
    </source>
</evidence>
<evidence type="ECO:0000256" key="3">
    <source>
        <dbReference type="ARBA" id="ARBA00022679"/>
    </source>
</evidence>
<dbReference type="Gene3D" id="3.40.50.150">
    <property type="entry name" value="Vaccinia Virus protein VP39"/>
    <property type="match status" value="1"/>
</dbReference>
<comment type="similarity">
    <text evidence="1">Belongs to the methyltransferase superfamily.</text>
</comment>
<dbReference type="Pfam" id="PF08241">
    <property type="entry name" value="Methyltransf_11"/>
    <property type="match status" value="1"/>
</dbReference>
<evidence type="ECO:0000256" key="4">
    <source>
        <dbReference type="ARBA" id="ARBA00022691"/>
    </source>
</evidence>
<dbReference type="GO" id="GO:0032259">
    <property type="term" value="P:methylation"/>
    <property type="evidence" value="ECO:0007669"/>
    <property type="project" value="UniProtKB-KW"/>
</dbReference>
<dbReference type="RefSeq" id="XP_013322727.1">
    <property type="nucleotide sequence ID" value="XM_013467273.1"/>
</dbReference>
<dbReference type="InterPro" id="IPR051052">
    <property type="entry name" value="Diverse_substrate_MTase"/>
</dbReference>
<organism evidence="6 7">
    <name type="scientific">Rasamsonia emersonii (strain ATCC 16479 / CBS 393.64 / IMI 116815)</name>
    <dbReference type="NCBI Taxonomy" id="1408163"/>
    <lineage>
        <taxon>Eukaryota</taxon>
        <taxon>Fungi</taxon>
        <taxon>Dikarya</taxon>
        <taxon>Ascomycota</taxon>
        <taxon>Pezizomycotina</taxon>
        <taxon>Eurotiomycetes</taxon>
        <taxon>Eurotiomycetidae</taxon>
        <taxon>Eurotiales</taxon>
        <taxon>Trichocomaceae</taxon>
        <taxon>Rasamsonia</taxon>
    </lineage>
</organism>
<dbReference type="SUPFAM" id="SSF53335">
    <property type="entry name" value="S-adenosyl-L-methionine-dependent methyltransferases"/>
    <property type="match status" value="1"/>
</dbReference>
<dbReference type="PANTHER" id="PTHR44942:SF4">
    <property type="entry name" value="METHYLTRANSFERASE TYPE 11 DOMAIN-CONTAINING PROTEIN"/>
    <property type="match status" value="1"/>
</dbReference>